<accession>A0ABR8N2K5</accession>
<keyword evidence="1" id="KW-1133">Transmembrane helix</keyword>
<feature type="transmembrane region" description="Helical" evidence="1">
    <location>
        <begin position="94"/>
        <end position="111"/>
    </location>
</feature>
<evidence type="ECO:0000256" key="1">
    <source>
        <dbReference type="SAM" id="Phobius"/>
    </source>
</evidence>
<evidence type="ECO:0008006" key="4">
    <source>
        <dbReference type="Google" id="ProtNLM"/>
    </source>
</evidence>
<keyword evidence="3" id="KW-1185">Reference proteome</keyword>
<reference evidence="2 3" key="1">
    <citation type="submission" date="2020-09" db="EMBL/GenBank/DDBJ databases">
        <title>Paenibacillus sp. strain PR3 16S rRNA gene Genome sequencing and assembly.</title>
        <authorList>
            <person name="Kim J."/>
        </authorList>
    </citation>
    <scope>NUCLEOTIDE SEQUENCE [LARGE SCALE GENOMIC DNA]</scope>
    <source>
        <strain evidence="2 3">PR3</strain>
    </source>
</reference>
<organism evidence="2 3">
    <name type="scientific">Paenibacillus terricola</name>
    <dbReference type="NCBI Taxonomy" id="2763503"/>
    <lineage>
        <taxon>Bacteria</taxon>
        <taxon>Bacillati</taxon>
        <taxon>Bacillota</taxon>
        <taxon>Bacilli</taxon>
        <taxon>Bacillales</taxon>
        <taxon>Paenibacillaceae</taxon>
        <taxon>Paenibacillus</taxon>
    </lineage>
</organism>
<evidence type="ECO:0000313" key="3">
    <source>
        <dbReference type="Proteomes" id="UP000609346"/>
    </source>
</evidence>
<keyword evidence="1" id="KW-0472">Membrane</keyword>
<gene>
    <name evidence="2" type="ORF">H8B09_26860</name>
</gene>
<feature type="transmembrane region" description="Helical" evidence="1">
    <location>
        <begin position="67"/>
        <end position="88"/>
    </location>
</feature>
<dbReference type="EMBL" id="JACXZA010000009">
    <property type="protein sequence ID" value="MBD3922403.1"/>
    <property type="molecule type" value="Genomic_DNA"/>
</dbReference>
<evidence type="ECO:0000313" key="2">
    <source>
        <dbReference type="EMBL" id="MBD3922403.1"/>
    </source>
</evidence>
<name>A0ABR8N2K5_9BACL</name>
<dbReference type="Proteomes" id="UP000609346">
    <property type="component" value="Unassembled WGS sequence"/>
</dbReference>
<proteinExistence type="predicted"/>
<sequence length="132" mass="14276">MKVELMYASTHRACEVCSGTGRQLSVCTQQSRIPDGDAAQTQSNHSTNSASLCNHCAGVGSLRVERVAALSFEASLISLGIAICVAGYTGKPLLIAMLLALVLFAARMISFRTERYLLIDRRHRSRCGSSLR</sequence>
<comment type="caution">
    <text evidence="2">The sequence shown here is derived from an EMBL/GenBank/DDBJ whole genome shotgun (WGS) entry which is preliminary data.</text>
</comment>
<protein>
    <recommendedName>
        <fullName evidence="4">Molecular chaperone DnaJ</fullName>
    </recommendedName>
</protein>
<dbReference type="RefSeq" id="WP_191206708.1">
    <property type="nucleotide sequence ID" value="NZ_JACXZA010000009.1"/>
</dbReference>
<keyword evidence="1" id="KW-0812">Transmembrane</keyword>